<evidence type="ECO:0000313" key="2">
    <source>
        <dbReference type="EMBL" id="MDQ7910738.1"/>
    </source>
</evidence>
<name>A0ABU0ZUL6_9ACTN</name>
<sequence length="278" mass="30354">MSELGEYLRGRREAITPARVGLPDGPRRRTPGLRRAELATLAGVSVEYLTRLEQGRDRHPSPQVLGALADALRLDVDQRFHLHLLAKPGGGLVCSGRVTPASTVRPTVRALLDRLEPAPAYVVNRLGSLIAYTEGFRRLARPVGLLDGDPPSLHRFLFTDPRARTAYPDWERRADEAAAALRFEARDEGDEHTRELVDWLSVAAGGPFIERLSQPPALARATGVHRLVHPEVGELSLAYETLDLPAGDYQQLVVYLPADEATGAALDAVTDRLAAAAY</sequence>
<dbReference type="Pfam" id="PF17765">
    <property type="entry name" value="MLTR_LBD"/>
    <property type="match status" value="1"/>
</dbReference>
<dbReference type="InterPro" id="IPR041413">
    <property type="entry name" value="MLTR_LBD"/>
</dbReference>
<dbReference type="PANTHER" id="PTHR35010">
    <property type="entry name" value="BLL4672 PROTEIN-RELATED"/>
    <property type="match status" value="1"/>
</dbReference>
<comment type="caution">
    <text evidence="2">The sequence shown here is derived from an EMBL/GenBank/DDBJ whole genome shotgun (WGS) entry which is preliminary data.</text>
</comment>
<feature type="domain" description="HTH cro/C1-type" evidence="1">
    <location>
        <begin position="32"/>
        <end position="79"/>
    </location>
</feature>
<dbReference type="Gene3D" id="3.30.450.180">
    <property type="match status" value="1"/>
</dbReference>
<dbReference type="Pfam" id="PF13560">
    <property type="entry name" value="HTH_31"/>
    <property type="match status" value="1"/>
</dbReference>
<evidence type="ECO:0000259" key="1">
    <source>
        <dbReference type="PROSITE" id="PS50943"/>
    </source>
</evidence>
<gene>
    <name evidence="2" type="ORF">RB614_40220</name>
</gene>
<reference evidence="2 3" key="1">
    <citation type="submission" date="2023-08" db="EMBL/GenBank/DDBJ databases">
        <title>Phytohabitans sansha sp. nov., isolated from marine sediment.</title>
        <authorList>
            <person name="Zhao Y."/>
            <person name="Yi K."/>
        </authorList>
    </citation>
    <scope>NUCLEOTIDE SEQUENCE [LARGE SCALE GENOMIC DNA]</scope>
    <source>
        <strain evidence="2 3">ZYX-F-186</strain>
    </source>
</reference>
<keyword evidence="3" id="KW-1185">Reference proteome</keyword>
<dbReference type="PANTHER" id="PTHR35010:SF2">
    <property type="entry name" value="BLL4672 PROTEIN"/>
    <property type="match status" value="1"/>
</dbReference>
<dbReference type="EMBL" id="JAVHUY010000061">
    <property type="protein sequence ID" value="MDQ7910738.1"/>
    <property type="molecule type" value="Genomic_DNA"/>
</dbReference>
<dbReference type="Proteomes" id="UP001230908">
    <property type="component" value="Unassembled WGS sequence"/>
</dbReference>
<dbReference type="SUPFAM" id="SSF47413">
    <property type="entry name" value="lambda repressor-like DNA-binding domains"/>
    <property type="match status" value="1"/>
</dbReference>
<dbReference type="Gene3D" id="1.10.260.40">
    <property type="entry name" value="lambda repressor-like DNA-binding domains"/>
    <property type="match status" value="1"/>
</dbReference>
<dbReference type="InterPro" id="IPR010982">
    <property type="entry name" value="Lambda_DNA-bd_dom_sf"/>
</dbReference>
<dbReference type="SMART" id="SM00530">
    <property type="entry name" value="HTH_XRE"/>
    <property type="match status" value="1"/>
</dbReference>
<dbReference type="PROSITE" id="PS50943">
    <property type="entry name" value="HTH_CROC1"/>
    <property type="match status" value="1"/>
</dbReference>
<dbReference type="CDD" id="cd00093">
    <property type="entry name" value="HTH_XRE"/>
    <property type="match status" value="1"/>
</dbReference>
<proteinExistence type="predicted"/>
<accession>A0ABU0ZUL6</accession>
<protein>
    <submittedName>
        <fullName evidence="2">Helix-turn-helix transcriptional regulator</fullName>
    </submittedName>
</protein>
<dbReference type="InterPro" id="IPR001387">
    <property type="entry name" value="Cro/C1-type_HTH"/>
</dbReference>
<dbReference type="RefSeq" id="WP_308717979.1">
    <property type="nucleotide sequence ID" value="NZ_JAVHUY010000061.1"/>
</dbReference>
<organism evidence="2 3">
    <name type="scientific">Phytohabitans maris</name>
    <dbReference type="NCBI Taxonomy" id="3071409"/>
    <lineage>
        <taxon>Bacteria</taxon>
        <taxon>Bacillati</taxon>
        <taxon>Actinomycetota</taxon>
        <taxon>Actinomycetes</taxon>
        <taxon>Micromonosporales</taxon>
        <taxon>Micromonosporaceae</taxon>
    </lineage>
</organism>
<evidence type="ECO:0000313" key="3">
    <source>
        <dbReference type="Proteomes" id="UP001230908"/>
    </source>
</evidence>